<gene>
    <name evidence="2" type="ORF">GCM10023188_44210</name>
</gene>
<feature type="compositionally biased region" description="Polar residues" evidence="1">
    <location>
        <begin position="18"/>
        <end position="27"/>
    </location>
</feature>
<dbReference type="EMBL" id="BAABHC010000035">
    <property type="protein sequence ID" value="GAA4443436.1"/>
    <property type="molecule type" value="Genomic_DNA"/>
</dbReference>
<evidence type="ECO:0000313" key="3">
    <source>
        <dbReference type="Proteomes" id="UP001500552"/>
    </source>
</evidence>
<protein>
    <submittedName>
        <fullName evidence="2">Uncharacterized protein</fullName>
    </submittedName>
</protein>
<name>A0ABP8M4V8_9BACT</name>
<evidence type="ECO:0000256" key="1">
    <source>
        <dbReference type="SAM" id="MobiDB-lite"/>
    </source>
</evidence>
<reference evidence="3" key="1">
    <citation type="journal article" date="2019" name="Int. J. Syst. Evol. Microbiol.">
        <title>The Global Catalogue of Microorganisms (GCM) 10K type strain sequencing project: providing services to taxonomists for standard genome sequencing and annotation.</title>
        <authorList>
            <consortium name="The Broad Institute Genomics Platform"/>
            <consortium name="The Broad Institute Genome Sequencing Center for Infectious Disease"/>
            <person name="Wu L."/>
            <person name="Ma J."/>
        </authorList>
    </citation>
    <scope>NUCLEOTIDE SEQUENCE [LARGE SCALE GENOMIC DNA]</scope>
    <source>
        <strain evidence="3">JCM 17926</strain>
    </source>
</reference>
<feature type="region of interest" description="Disordered" evidence="1">
    <location>
        <begin position="1"/>
        <end position="27"/>
    </location>
</feature>
<dbReference type="RefSeq" id="WP_345162522.1">
    <property type="nucleotide sequence ID" value="NZ_BAABHC010000035.1"/>
</dbReference>
<sequence length="141" mass="15980">MTEGRATGSPTIKRALESNGSPASTFPTDEGRTFFEVGLFCHPAFLSDSLDSGDQVSDQIKELSAQLREEHLQVLAYVTKPAKRKKILEQGLGLTNHTKNVKRYNDPLLEWDLLDRTVKDRPNSPLQLYVIREKGRQLLHY</sequence>
<proteinExistence type="predicted"/>
<dbReference type="Proteomes" id="UP001500552">
    <property type="component" value="Unassembled WGS sequence"/>
</dbReference>
<evidence type="ECO:0000313" key="2">
    <source>
        <dbReference type="EMBL" id="GAA4443436.1"/>
    </source>
</evidence>
<comment type="caution">
    <text evidence="2">The sequence shown here is derived from an EMBL/GenBank/DDBJ whole genome shotgun (WGS) entry which is preliminary data.</text>
</comment>
<organism evidence="2 3">
    <name type="scientific">Pontibacter saemangeumensis</name>
    <dbReference type="NCBI Taxonomy" id="1084525"/>
    <lineage>
        <taxon>Bacteria</taxon>
        <taxon>Pseudomonadati</taxon>
        <taxon>Bacteroidota</taxon>
        <taxon>Cytophagia</taxon>
        <taxon>Cytophagales</taxon>
        <taxon>Hymenobacteraceae</taxon>
        <taxon>Pontibacter</taxon>
    </lineage>
</organism>
<accession>A0ABP8M4V8</accession>
<keyword evidence="3" id="KW-1185">Reference proteome</keyword>